<dbReference type="PANTHER" id="PTHR42913">
    <property type="entry name" value="APOPTOSIS-INDUCING FACTOR 1"/>
    <property type="match status" value="1"/>
</dbReference>
<protein>
    <submittedName>
        <fullName evidence="7">NADH dehydrogenase</fullName>
    </submittedName>
</protein>
<reference evidence="7 8" key="1">
    <citation type="submission" date="2016-10" db="EMBL/GenBank/DDBJ databases">
        <authorList>
            <person name="de Groot N.N."/>
        </authorList>
    </citation>
    <scope>NUCLEOTIDE SEQUENCE [LARGE SCALE GENOMIC DNA]</scope>
    <source>
        <strain evidence="7 8">IBRC-M 10445</strain>
    </source>
</reference>
<comment type="cofactor">
    <cofactor evidence="1">
        <name>FAD</name>
        <dbReference type="ChEBI" id="CHEBI:57692"/>
    </cofactor>
</comment>
<dbReference type="GO" id="GO:0019646">
    <property type="term" value="P:aerobic electron transport chain"/>
    <property type="evidence" value="ECO:0007669"/>
    <property type="project" value="TreeGrafter"/>
</dbReference>
<evidence type="ECO:0000259" key="6">
    <source>
        <dbReference type="Pfam" id="PF07992"/>
    </source>
</evidence>
<dbReference type="Gene3D" id="3.50.50.100">
    <property type="match status" value="1"/>
</dbReference>
<dbReference type="EMBL" id="FOSC01000007">
    <property type="protein sequence ID" value="SFJ91863.1"/>
    <property type="molecule type" value="Genomic_DNA"/>
</dbReference>
<dbReference type="InterPro" id="IPR036188">
    <property type="entry name" value="FAD/NAD-bd_sf"/>
</dbReference>
<feature type="domain" description="FAD/NAD(P)-binding" evidence="6">
    <location>
        <begin position="6"/>
        <end position="340"/>
    </location>
</feature>
<evidence type="ECO:0000256" key="3">
    <source>
        <dbReference type="ARBA" id="ARBA00022630"/>
    </source>
</evidence>
<dbReference type="Proteomes" id="UP000199445">
    <property type="component" value="Unassembled WGS sequence"/>
</dbReference>
<dbReference type="InterPro" id="IPR023753">
    <property type="entry name" value="FAD/NAD-binding_dom"/>
</dbReference>
<sequence>MDKLHHIVVVGGGAGGLELVTSLGNKLGRRGRARISLVDAGLTHVWKPLLHEVASGSLDASANEINYRAHARKHHYEFQLGRMSGLDRANKQIVIAPFHDEDGHEVVPERRVEYDTLVIAVGSTANDFGTPGAQDHCLFLDSLKQARRFHNLMLNAFLRKNHEALQGQPHKLNISIIGAGATGVELAAELRLASRELPIYGMNHLQSSDVAINVIEAAERILPALPGRLSAGATRELHRQNIQVLTGQPVSEIRENSLVMKDGTELASDMTIWAAGIKAPSFLAELDGLETNRSNQLVVEQTLQTTQDADIFAFGDCAACPQPGSDHPVPPRAQAAHQQADALFKTLCNRLKGEAAVPFVYNDHGSLINFSRYTTVGNLMGNLSGRSMYIEGKVARLFYVSLYRMHQVALHGFLRTGIIWLMDKISRAMQPRLKLH</sequence>
<name>A0A1I3VA58_9GAMM</name>
<accession>A0A1I3VA58</accession>
<proteinExistence type="inferred from homology"/>
<dbReference type="PRINTS" id="PR00368">
    <property type="entry name" value="FADPNR"/>
</dbReference>
<organism evidence="7 8">
    <name type="scientific">Marinobacter persicus</name>
    <dbReference type="NCBI Taxonomy" id="930118"/>
    <lineage>
        <taxon>Bacteria</taxon>
        <taxon>Pseudomonadati</taxon>
        <taxon>Pseudomonadota</taxon>
        <taxon>Gammaproteobacteria</taxon>
        <taxon>Pseudomonadales</taxon>
        <taxon>Marinobacteraceae</taxon>
        <taxon>Marinobacter</taxon>
    </lineage>
</organism>
<dbReference type="Pfam" id="PF07992">
    <property type="entry name" value="Pyr_redox_2"/>
    <property type="match status" value="1"/>
</dbReference>
<evidence type="ECO:0000256" key="2">
    <source>
        <dbReference type="ARBA" id="ARBA00005272"/>
    </source>
</evidence>
<dbReference type="GO" id="GO:0003955">
    <property type="term" value="F:NAD(P)H dehydrogenase (quinone) activity"/>
    <property type="evidence" value="ECO:0007669"/>
    <property type="project" value="TreeGrafter"/>
</dbReference>
<keyword evidence="8" id="KW-1185">Reference proteome</keyword>
<evidence type="ECO:0000313" key="8">
    <source>
        <dbReference type="Proteomes" id="UP000199445"/>
    </source>
</evidence>
<keyword evidence="5" id="KW-0560">Oxidoreductase</keyword>
<dbReference type="RefSeq" id="WP_091704819.1">
    <property type="nucleotide sequence ID" value="NZ_BMYN01000001.1"/>
</dbReference>
<gene>
    <name evidence="7" type="ORF">SAMN05216429_107165</name>
</gene>
<evidence type="ECO:0000256" key="1">
    <source>
        <dbReference type="ARBA" id="ARBA00001974"/>
    </source>
</evidence>
<dbReference type="OrthoDB" id="9781621at2"/>
<dbReference type="SUPFAM" id="SSF51905">
    <property type="entry name" value="FAD/NAD(P)-binding domain"/>
    <property type="match status" value="1"/>
</dbReference>
<dbReference type="PRINTS" id="PR00411">
    <property type="entry name" value="PNDRDTASEI"/>
</dbReference>
<evidence type="ECO:0000256" key="5">
    <source>
        <dbReference type="ARBA" id="ARBA00023002"/>
    </source>
</evidence>
<comment type="similarity">
    <text evidence="2">Belongs to the NADH dehydrogenase family.</text>
</comment>
<evidence type="ECO:0000256" key="4">
    <source>
        <dbReference type="ARBA" id="ARBA00022827"/>
    </source>
</evidence>
<keyword evidence="3" id="KW-0285">Flavoprotein</keyword>
<dbReference type="InterPro" id="IPR051169">
    <property type="entry name" value="NADH-Q_oxidoreductase"/>
</dbReference>
<dbReference type="AlphaFoldDB" id="A0A1I3VA58"/>
<dbReference type="PANTHER" id="PTHR42913:SF3">
    <property type="entry name" value="64 KDA MITOCHONDRIAL NADH DEHYDROGENASE (EUROFUNG)"/>
    <property type="match status" value="1"/>
</dbReference>
<evidence type="ECO:0000313" key="7">
    <source>
        <dbReference type="EMBL" id="SFJ91863.1"/>
    </source>
</evidence>
<keyword evidence="4" id="KW-0274">FAD</keyword>